<gene>
    <name evidence="2" type="ORF">K1Y72_21175</name>
</gene>
<reference evidence="2 3" key="1">
    <citation type="submission" date="2021-07" db="EMBL/GenBank/DDBJ databases">
        <title>Actinomadura sp. PM05-2 isolated from lichen.</title>
        <authorList>
            <person name="Somphong A."/>
            <person name="Phongsopitanun W."/>
            <person name="Tanasupawat S."/>
            <person name="Peongsungnone V."/>
        </authorList>
    </citation>
    <scope>NUCLEOTIDE SEQUENCE [LARGE SCALE GENOMIC DNA]</scope>
    <source>
        <strain evidence="2 3">PM05-2</strain>
    </source>
</reference>
<organism evidence="2 3">
    <name type="scientific">Actinomadura parmotrematis</name>
    <dbReference type="NCBI Taxonomy" id="2864039"/>
    <lineage>
        <taxon>Bacteria</taxon>
        <taxon>Bacillati</taxon>
        <taxon>Actinomycetota</taxon>
        <taxon>Actinomycetes</taxon>
        <taxon>Streptosporangiales</taxon>
        <taxon>Thermomonosporaceae</taxon>
        <taxon>Actinomadura</taxon>
    </lineage>
</organism>
<evidence type="ECO:0000313" key="3">
    <source>
        <dbReference type="Proteomes" id="UP000774570"/>
    </source>
</evidence>
<name>A0ABS7FWV7_9ACTN</name>
<proteinExistence type="predicted"/>
<protein>
    <submittedName>
        <fullName evidence="2">Uncharacterized protein</fullName>
    </submittedName>
</protein>
<accession>A0ABS7FWV7</accession>
<dbReference type="RefSeq" id="WP_220168137.1">
    <property type="nucleotide sequence ID" value="NZ_JAIBOA010000013.1"/>
</dbReference>
<keyword evidence="3" id="KW-1185">Reference proteome</keyword>
<evidence type="ECO:0000313" key="2">
    <source>
        <dbReference type="EMBL" id="MBW8484909.1"/>
    </source>
</evidence>
<evidence type="ECO:0000256" key="1">
    <source>
        <dbReference type="SAM" id="MobiDB-lite"/>
    </source>
</evidence>
<sequence>MPETTGSGLVGPIAGWKAGLPAAVGRAAAKATAKQSPLQRPRPLLDEMSTLVRR</sequence>
<dbReference type="Proteomes" id="UP000774570">
    <property type="component" value="Unassembled WGS sequence"/>
</dbReference>
<dbReference type="EMBL" id="JAIBOA010000013">
    <property type="protein sequence ID" value="MBW8484909.1"/>
    <property type="molecule type" value="Genomic_DNA"/>
</dbReference>
<comment type="caution">
    <text evidence="2">The sequence shown here is derived from an EMBL/GenBank/DDBJ whole genome shotgun (WGS) entry which is preliminary data.</text>
</comment>
<feature type="region of interest" description="Disordered" evidence="1">
    <location>
        <begin position="28"/>
        <end position="54"/>
    </location>
</feature>